<keyword evidence="2" id="KW-1185">Reference proteome</keyword>
<comment type="caution">
    <text evidence="1">The sequence shown here is derived from an EMBL/GenBank/DDBJ whole genome shotgun (WGS) entry which is preliminary data.</text>
</comment>
<gene>
    <name evidence="1" type="ORF">GCM10007175_24920</name>
</gene>
<dbReference type="EMBL" id="BMKV01000004">
    <property type="protein sequence ID" value="GGI86747.1"/>
    <property type="molecule type" value="Genomic_DNA"/>
</dbReference>
<organism evidence="1 2">
    <name type="scientific">Pseudarthrobacter scleromae</name>
    <dbReference type="NCBI Taxonomy" id="158897"/>
    <lineage>
        <taxon>Bacteria</taxon>
        <taxon>Bacillati</taxon>
        <taxon>Actinomycetota</taxon>
        <taxon>Actinomycetes</taxon>
        <taxon>Micrococcales</taxon>
        <taxon>Micrococcaceae</taxon>
        <taxon>Pseudarthrobacter</taxon>
    </lineage>
</organism>
<evidence type="ECO:0000313" key="2">
    <source>
        <dbReference type="Proteomes" id="UP000658754"/>
    </source>
</evidence>
<dbReference type="Proteomes" id="UP000658754">
    <property type="component" value="Unassembled WGS sequence"/>
</dbReference>
<proteinExistence type="predicted"/>
<accession>A0ABQ2CFL7</accession>
<name>A0ABQ2CFL7_9MICC</name>
<evidence type="ECO:0000313" key="1">
    <source>
        <dbReference type="EMBL" id="GGI86747.1"/>
    </source>
</evidence>
<protein>
    <submittedName>
        <fullName evidence="1">Uncharacterized protein</fullName>
    </submittedName>
</protein>
<sequence>MIQMSAHTGPVHEIAKAKTDNGFYNLAGSRGKTVLRQNHYPCRDSLRGPHIPAMAVAYARSAAIPHPIRSARRGHR</sequence>
<reference evidence="2" key="1">
    <citation type="journal article" date="2019" name="Int. J. Syst. Evol. Microbiol.">
        <title>The Global Catalogue of Microorganisms (GCM) 10K type strain sequencing project: providing services to taxonomists for standard genome sequencing and annotation.</title>
        <authorList>
            <consortium name="The Broad Institute Genomics Platform"/>
            <consortium name="The Broad Institute Genome Sequencing Center for Infectious Disease"/>
            <person name="Wu L."/>
            <person name="Ma J."/>
        </authorList>
    </citation>
    <scope>NUCLEOTIDE SEQUENCE [LARGE SCALE GENOMIC DNA]</scope>
    <source>
        <strain evidence="2">CGMCC 1.3601</strain>
    </source>
</reference>